<comment type="caution">
    <text evidence="2">The sequence shown here is derived from an EMBL/GenBank/DDBJ whole genome shotgun (WGS) entry which is preliminary data.</text>
</comment>
<organism evidence="2 3">
    <name type="scientific">Holdemanella biformis</name>
    <dbReference type="NCBI Taxonomy" id="1735"/>
    <lineage>
        <taxon>Bacteria</taxon>
        <taxon>Bacillati</taxon>
        <taxon>Bacillota</taxon>
        <taxon>Erysipelotrichia</taxon>
        <taxon>Erysipelotrichales</taxon>
        <taxon>Erysipelotrichaceae</taxon>
        <taxon>Holdemanella</taxon>
    </lineage>
</organism>
<proteinExistence type="predicted"/>
<protein>
    <submittedName>
        <fullName evidence="2">Uncharacterized protein</fullName>
    </submittedName>
</protein>
<evidence type="ECO:0000313" key="3">
    <source>
        <dbReference type="Proteomes" id="UP000265489"/>
    </source>
</evidence>
<gene>
    <name evidence="2" type="ORF">DWW32_05865</name>
</gene>
<dbReference type="GeneID" id="66580424"/>
<keyword evidence="1" id="KW-0175">Coiled coil</keyword>
<reference evidence="2 3" key="1">
    <citation type="submission" date="2018-08" db="EMBL/GenBank/DDBJ databases">
        <title>A genome reference for cultivated species of the human gut microbiota.</title>
        <authorList>
            <person name="Zou Y."/>
            <person name="Xue W."/>
            <person name="Luo G."/>
        </authorList>
    </citation>
    <scope>NUCLEOTIDE SEQUENCE [LARGE SCALE GENOMIC DNA]</scope>
    <source>
        <strain evidence="2 3">AF15-20</strain>
    </source>
</reference>
<dbReference type="EMBL" id="QRYQ01000008">
    <property type="protein sequence ID" value="RGU91918.1"/>
    <property type="molecule type" value="Genomic_DNA"/>
</dbReference>
<evidence type="ECO:0000256" key="1">
    <source>
        <dbReference type="SAM" id="Coils"/>
    </source>
</evidence>
<dbReference type="Proteomes" id="UP000265489">
    <property type="component" value="Unassembled WGS sequence"/>
</dbReference>
<evidence type="ECO:0000313" key="2">
    <source>
        <dbReference type="EMBL" id="RGU91918.1"/>
    </source>
</evidence>
<name>A0A395W9C2_9FIRM</name>
<dbReference type="RefSeq" id="WP_147344654.1">
    <property type="nucleotide sequence ID" value="NZ_QRYH01000026.1"/>
</dbReference>
<sequence length="197" mass="23041">MDEKNIVYAYERLENVSSQLTEMENSPKSRLNKNKIVVEYHVFDQLTTFIHELKSMIGALLKRIKLLSHKIDSLKDENKTLNNKLDSTKNELVQYKNDNKLLKIRLDDVKEQNSVLQTKVNDHNHSMLTMSKKLNKSEARNIALTRFVKETTRNQIHLKNGQSITVYDAIMNKLSPEDKTRVRKTMDLEGNKNSRNR</sequence>
<feature type="coiled-coil region" evidence="1">
    <location>
        <begin position="57"/>
        <end position="119"/>
    </location>
</feature>
<accession>A0A395W9C2</accession>
<dbReference type="AlphaFoldDB" id="A0A395W9C2"/>